<evidence type="ECO:0000256" key="1">
    <source>
        <dbReference type="ARBA" id="ARBA00022723"/>
    </source>
</evidence>
<gene>
    <name evidence="6" type="ORF">CAPTEDRAFT_219957</name>
</gene>
<sequence>MATDRSAVPPALCVYDILPPADDVDFVRRFTVPVADWRRWKEGRLSQRILHDETPTSSYESAIIGEAHGLISDMLADSSLPPHIVSGLRSVSNLLKPPENHAPSHKPKVSPLVSLTEATNYGSDSEDLPYTGERPSSLPKRLRRSLPPSLIRRMSTSTWTTTTSATGMPTLELEPCRTRSSSFRHSRESTPGSSPTGSRSNSPSPSSPTTISLTIPKSRSFSATSIGAHAGTAAAQKRPQRERKGYYLANPAQTDNATGTTPSPVNKIDKCLSPLIKGEAEMKDLGGSSKVLTSPVTKDLQTSLLSKRLNITSDYESSDSPSSSDHSDNVNAAEDARPIKLNKTELSYHNERKCATQEEELEADSVDGAEVETKALVKPQDIEHYDSAACLTDKERSQLIMPFNPEELKNYELLDTQNLSVWDYPIFDLAEQTQDTIVSRVAYKLFQETGLFETFRIPLPEFLTYFHALELGYRDKPYHNRIHATDVLHGVYYLTTQAIPGFQYVNPEGDVFQKLCNTDSGERQSVRSCCRPSFTADDTYGILGGNFPPLELMALFTAAAMHDYDHPGRTNAFLVTTHAPLAVLYNDRSVLENHHAASVWRLFMSSPRFNWLIHLDKAEFKRFRFLIVEAILATDLKRHFEILAEFNAKVNDDDAPGIDWTMEPDRLMVANMVIKMADINGPCKKRDLHFSWTEKISEEFYEQGDEEASLGLTISPYMNRKHPQLAKLQESFINHLVAPLCNAIAAAGLLPGTWVDDESEAEGLSDTDKEACKDTDDEEIECEIADKDHKYCGKKIHCALTKNLKNNHDMWVAVLKHEEAQKGRETTIEDLRKSRLSEKSEMETIKEEDTPPNSAASTKDDGSPYSSALQRAISSQREALAAQAKKHSPPPAVLNNSDSQPSECCSSSVFCELPLKHFFNQADTPYFFKWVGPFFNLYRAILVKLSTKY</sequence>
<dbReference type="Gene3D" id="1.10.1300.10">
    <property type="entry name" value="3'5'-cyclic nucleotide phosphodiesterase, catalytic domain"/>
    <property type="match status" value="1"/>
</dbReference>
<feature type="compositionally biased region" description="Polar residues" evidence="4">
    <location>
        <begin position="251"/>
        <end position="264"/>
    </location>
</feature>
<proteinExistence type="inferred from homology"/>
<dbReference type="EC" id="3.1.4.-" evidence="3"/>
<keyword evidence="1 3" id="KW-0479">Metal-binding</keyword>
<reference evidence="6 8" key="2">
    <citation type="journal article" date="2013" name="Nature">
        <title>Insights into bilaterian evolution from three spiralian genomes.</title>
        <authorList>
            <person name="Simakov O."/>
            <person name="Marletaz F."/>
            <person name="Cho S.J."/>
            <person name="Edsinger-Gonzales E."/>
            <person name="Havlak P."/>
            <person name="Hellsten U."/>
            <person name="Kuo D.H."/>
            <person name="Larsson T."/>
            <person name="Lv J."/>
            <person name="Arendt D."/>
            <person name="Savage R."/>
            <person name="Osoegawa K."/>
            <person name="de Jong P."/>
            <person name="Grimwood J."/>
            <person name="Chapman J.A."/>
            <person name="Shapiro H."/>
            <person name="Aerts A."/>
            <person name="Otillar R.P."/>
            <person name="Terry A.Y."/>
            <person name="Boore J.L."/>
            <person name="Grigoriev I.V."/>
            <person name="Lindberg D.R."/>
            <person name="Seaver E.C."/>
            <person name="Weisblat D.A."/>
            <person name="Putnam N.H."/>
            <person name="Rokhsar D.S."/>
        </authorList>
    </citation>
    <scope>NUCLEOTIDE SEQUENCE</scope>
    <source>
        <strain evidence="6 8">I ESC-2004</strain>
    </source>
</reference>
<dbReference type="SUPFAM" id="SSF109604">
    <property type="entry name" value="HD-domain/PDEase-like"/>
    <property type="match status" value="1"/>
</dbReference>
<dbReference type="InterPro" id="IPR036971">
    <property type="entry name" value="PDEase_catalytic_dom_sf"/>
</dbReference>
<dbReference type="OMA" id="CIPREQI"/>
<evidence type="ECO:0000313" key="7">
    <source>
        <dbReference type="EnsemblMetazoa" id="CapteP219957"/>
    </source>
</evidence>
<dbReference type="EMBL" id="KB311578">
    <property type="protein sequence ID" value="ELT89026.1"/>
    <property type="molecule type" value="Genomic_DNA"/>
</dbReference>
<feature type="region of interest" description="Disordered" evidence="4">
    <location>
        <begin position="119"/>
        <end position="213"/>
    </location>
</feature>
<keyword evidence="2 3" id="KW-0378">Hydrolase</keyword>
<evidence type="ECO:0000313" key="8">
    <source>
        <dbReference type="Proteomes" id="UP000014760"/>
    </source>
</evidence>
<feature type="compositionally biased region" description="Polar residues" evidence="4">
    <location>
        <begin position="864"/>
        <end position="877"/>
    </location>
</feature>
<feature type="region of interest" description="Disordered" evidence="4">
    <location>
        <begin position="313"/>
        <end position="344"/>
    </location>
</feature>
<feature type="region of interest" description="Disordered" evidence="4">
    <location>
        <begin position="247"/>
        <end position="266"/>
    </location>
</feature>
<dbReference type="GO" id="GO:0007165">
    <property type="term" value="P:signal transduction"/>
    <property type="evidence" value="ECO:0007669"/>
    <property type="project" value="InterPro"/>
</dbReference>
<reference evidence="8" key="1">
    <citation type="submission" date="2012-12" db="EMBL/GenBank/DDBJ databases">
        <authorList>
            <person name="Hellsten U."/>
            <person name="Grimwood J."/>
            <person name="Chapman J.A."/>
            <person name="Shapiro H."/>
            <person name="Aerts A."/>
            <person name="Otillar R.P."/>
            <person name="Terry A.Y."/>
            <person name="Boore J.L."/>
            <person name="Simakov O."/>
            <person name="Marletaz F."/>
            <person name="Cho S.-J."/>
            <person name="Edsinger-Gonzales E."/>
            <person name="Havlak P."/>
            <person name="Kuo D.-H."/>
            <person name="Larsson T."/>
            <person name="Lv J."/>
            <person name="Arendt D."/>
            <person name="Savage R."/>
            <person name="Osoegawa K."/>
            <person name="de Jong P."/>
            <person name="Lindberg D.R."/>
            <person name="Seaver E.C."/>
            <person name="Weisblat D.A."/>
            <person name="Putnam N.H."/>
            <person name="Grigoriev I.V."/>
            <person name="Rokhsar D.S."/>
        </authorList>
    </citation>
    <scope>NUCLEOTIDE SEQUENCE</scope>
    <source>
        <strain evidence="8">I ESC-2004</strain>
    </source>
</reference>
<comment type="cofactor">
    <cofactor evidence="3">
        <name>a divalent metal cation</name>
        <dbReference type="ChEBI" id="CHEBI:60240"/>
    </cofactor>
    <text evidence="3">Binds 2 divalent metal cations per subunit. Site 1 may preferentially bind zinc ions, while site 2 has a preference for magnesium and/or manganese ions.</text>
</comment>
<evidence type="ECO:0000256" key="3">
    <source>
        <dbReference type="RuleBase" id="RU363067"/>
    </source>
</evidence>
<dbReference type="STRING" id="283909.R7TD81"/>
<dbReference type="InterPro" id="IPR003607">
    <property type="entry name" value="HD/PDEase_dom"/>
</dbReference>
<feature type="domain" description="PDEase" evidence="5">
    <location>
        <begin position="396"/>
        <end position="818"/>
    </location>
</feature>
<organism evidence="6">
    <name type="scientific">Capitella teleta</name>
    <name type="common">Polychaete worm</name>
    <dbReference type="NCBI Taxonomy" id="283909"/>
    <lineage>
        <taxon>Eukaryota</taxon>
        <taxon>Metazoa</taxon>
        <taxon>Spiralia</taxon>
        <taxon>Lophotrochozoa</taxon>
        <taxon>Annelida</taxon>
        <taxon>Polychaeta</taxon>
        <taxon>Sedentaria</taxon>
        <taxon>Scolecida</taxon>
        <taxon>Capitellidae</taxon>
        <taxon>Capitella</taxon>
    </lineage>
</organism>
<evidence type="ECO:0000313" key="6">
    <source>
        <dbReference type="EMBL" id="ELT89026.1"/>
    </source>
</evidence>
<name>R7TD81_CAPTE</name>
<feature type="compositionally biased region" description="Low complexity" evidence="4">
    <location>
        <begin position="134"/>
        <end position="166"/>
    </location>
</feature>
<dbReference type="PROSITE" id="PS00126">
    <property type="entry name" value="PDEASE_I_1"/>
    <property type="match status" value="1"/>
</dbReference>
<dbReference type="GO" id="GO:0046872">
    <property type="term" value="F:metal ion binding"/>
    <property type="evidence" value="ECO:0007669"/>
    <property type="project" value="UniProtKB-KW"/>
</dbReference>
<keyword evidence="8" id="KW-1185">Reference proteome</keyword>
<dbReference type="InterPro" id="IPR023174">
    <property type="entry name" value="PDEase_CS"/>
</dbReference>
<feature type="compositionally biased region" description="Low complexity" evidence="4">
    <location>
        <begin position="313"/>
        <end position="324"/>
    </location>
</feature>
<dbReference type="EMBL" id="AMQN01003348">
    <property type="status" value="NOT_ANNOTATED_CDS"/>
    <property type="molecule type" value="Genomic_DNA"/>
</dbReference>
<feature type="compositionally biased region" description="Low complexity" evidence="4">
    <location>
        <begin position="189"/>
        <end position="213"/>
    </location>
</feature>
<feature type="compositionally biased region" description="Basic and acidic residues" evidence="4">
    <location>
        <begin position="823"/>
        <end position="849"/>
    </location>
</feature>
<evidence type="ECO:0000256" key="4">
    <source>
        <dbReference type="SAM" id="MobiDB-lite"/>
    </source>
</evidence>
<dbReference type="EnsemblMetazoa" id="CapteT219957">
    <property type="protein sequence ID" value="CapteP219957"/>
    <property type="gene ID" value="CapteG219957"/>
</dbReference>
<evidence type="ECO:0000259" key="5">
    <source>
        <dbReference type="PROSITE" id="PS51845"/>
    </source>
</evidence>
<protein>
    <recommendedName>
        <fullName evidence="3">Phosphodiesterase</fullName>
        <ecNumber evidence="3">3.1.4.-</ecNumber>
    </recommendedName>
</protein>
<comment type="similarity">
    <text evidence="3">Belongs to the cyclic nucleotide phosphodiesterase family.</text>
</comment>
<dbReference type="PANTHER" id="PTHR11347">
    <property type="entry name" value="CYCLIC NUCLEOTIDE PHOSPHODIESTERASE"/>
    <property type="match status" value="1"/>
</dbReference>
<dbReference type="HOGENOM" id="CLU_008844_1_0_1"/>
<reference evidence="7" key="3">
    <citation type="submission" date="2015-06" db="UniProtKB">
        <authorList>
            <consortium name="EnsemblMetazoa"/>
        </authorList>
    </citation>
    <scope>IDENTIFICATION</scope>
</reference>
<feature type="region of interest" description="Disordered" evidence="4">
    <location>
        <begin position="823"/>
        <end position="898"/>
    </location>
</feature>
<dbReference type="PROSITE" id="PS51845">
    <property type="entry name" value="PDEASE_I_2"/>
    <property type="match status" value="1"/>
</dbReference>
<evidence type="ECO:0000256" key="2">
    <source>
        <dbReference type="ARBA" id="ARBA00022801"/>
    </source>
</evidence>
<accession>R7TD81</accession>
<dbReference type="Proteomes" id="UP000014760">
    <property type="component" value="Unassembled WGS sequence"/>
</dbReference>
<dbReference type="GO" id="GO:0004114">
    <property type="term" value="F:3',5'-cyclic-nucleotide phosphodiesterase activity"/>
    <property type="evidence" value="ECO:0007669"/>
    <property type="project" value="InterPro"/>
</dbReference>
<dbReference type="InterPro" id="IPR002073">
    <property type="entry name" value="PDEase_catalytic_dom"/>
</dbReference>
<dbReference type="Pfam" id="PF00233">
    <property type="entry name" value="PDEase_I"/>
    <property type="match status" value="1"/>
</dbReference>
<dbReference type="FunFam" id="1.10.1300.10:FF:000026">
    <property type="entry name" value="Phosphodiesterase"/>
    <property type="match status" value="1"/>
</dbReference>
<dbReference type="CDD" id="cd00077">
    <property type="entry name" value="HDc"/>
    <property type="match status" value="1"/>
</dbReference>
<feature type="compositionally biased region" description="Basic and acidic residues" evidence="4">
    <location>
        <begin position="334"/>
        <end position="344"/>
    </location>
</feature>
<dbReference type="AlphaFoldDB" id="R7TD81"/>
<dbReference type="OrthoDB" id="189220at2759"/>